<proteinExistence type="predicted"/>
<sequence length="86" mass="10343">MRVVILLCNLFLSVEAFLKFGDEFYGHKSSKRGVDIRDFDERNQEHFRVSYGARPFQQIRPRFSMQTRRVPIPHSKLENSFSKFFR</sequence>
<evidence type="ECO:0000313" key="2">
    <source>
        <dbReference type="EMBL" id="CAG5096208.1"/>
    </source>
</evidence>
<feature type="signal peptide" evidence="1">
    <location>
        <begin position="1"/>
        <end position="16"/>
    </location>
</feature>
<gene>
    <name evidence="2" type="ORF">OKIOD_LOCUS6075</name>
</gene>
<dbReference type="EMBL" id="OU015569">
    <property type="protein sequence ID" value="CAG5096208.1"/>
    <property type="molecule type" value="Genomic_DNA"/>
</dbReference>
<evidence type="ECO:0000313" key="3">
    <source>
        <dbReference type="Proteomes" id="UP001158576"/>
    </source>
</evidence>
<reference evidence="2 3" key="1">
    <citation type="submission" date="2021-04" db="EMBL/GenBank/DDBJ databases">
        <authorList>
            <person name="Bliznina A."/>
        </authorList>
    </citation>
    <scope>NUCLEOTIDE SEQUENCE [LARGE SCALE GENOMIC DNA]</scope>
</reference>
<dbReference type="Proteomes" id="UP001158576">
    <property type="component" value="Chromosome XSR"/>
</dbReference>
<organism evidence="2 3">
    <name type="scientific">Oikopleura dioica</name>
    <name type="common">Tunicate</name>
    <dbReference type="NCBI Taxonomy" id="34765"/>
    <lineage>
        <taxon>Eukaryota</taxon>
        <taxon>Metazoa</taxon>
        <taxon>Chordata</taxon>
        <taxon>Tunicata</taxon>
        <taxon>Appendicularia</taxon>
        <taxon>Copelata</taxon>
        <taxon>Oikopleuridae</taxon>
        <taxon>Oikopleura</taxon>
    </lineage>
</organism>
<feature type="chain" id="PRO_5045747217" evidence="1">
    <location>
        <begin position="17"/>
        <end position="86"/>
    </location>
</feature>
<accession>A0ABN7SA47</accession>
<protein>
    <submittedName>
        <fullName evidence="2">Oidioi.mRNA.OKI2018_I69.XSR.g14517.t1.cds</fullName>
    </submittedName>
</protein>
<keyword evidence="1" id="KW-0732">Signal</keyword>
<keyword evidence="3" id="KW-1185">Reference proteome</keyword>
<evidence type="ECO:0000256" key="1">
    <source>
        <dbReference type="SAM" id="SignalP"/>
    </source>
</evidence>
<name>A0ABN7SA47_OIKDI</name>